<feature type="transmembrane region" description="Helical" evidence="2">
    <location>
        <begin position="158"/>
        <end position="178"/>
    </location>
</feature>
<dbReference type="RefSeq" id="WP_189071398.1">
    <property type="nucleotide sequence ID" value="NZ_BMQN01000001.1"/>
</dbReference>
<dbReference type="Proteomes" id="UP000644548">
    <property type="component" value="Unassembled WGS sequence"/>
</dbReference>
<gene>
    <name evidence="5" type="ORF">GCM10008960_03080</name>
</gene>
<feature type="domain" description="DUF418" evidence="3">
    <location>
        <begin position="239"/>
        <end position="349"/>
    </location>
</feature>
<protein>
    <recommendedName>
        <fullName evidence="7">DUF5009 domain-containing protein</fullName>
    </recommendedName>
</protein>
<reference evidence="6" key="1">
    <citation type="journal article" date="2019" name="Int. J. Syst. Evol. Microbiol.">
        <title>The Global Catalogue of Microorganisms (GCM) 10K type strain sequencing project: providing services to taxonomists for standard genome sequencing and annotation.</title>
        <authorList>
            <consortium name="The Broad Institute Genomics Platform"/>
            <consortium name="The Broad Institute Genome Sequencing Center for Infectious Disease"/>
            <person name="Wu L."/>
            <person name="Ma J."/>
        </authorList>
    </citation>
    <scope>NUCLEOTIDE SEQUENCE [LARGE SCALE GENOMIC DNA]</scope>
    <source>
        <strain evidence="6">JCM 31405</strain>
    </source>
</reference>
<dbReference type="InterPro" id="IPR007349">
    <property type="entry name" value="DUF418"/>
</dbReference>
<dbReference type="Pfam" id="PF04235">
    <property type="entry name" value="DUF418"/>
    <property type="match status" value="1"/>
</dbReference>
<feature type="transmembrane region" description="Helical" evidence="2">
    <location>
        <begin position="360"/>
        <end position="378"/>
    </location>
</feature>
<feature type="transmembrane region" description="Helical" evidence="2">
    <location>
        <begin position="208"/>
        <end position="228"/>
    </location>
</feature>
<accession>A0ABQ2S2G6</accession>
<evidence type="ECO:0008006" key="7">
    <source>
        <dbReference type="Google" id="ProtNLM"/>
    </source>
</evidence>
<feature type="transmembrane region" description="Helical" evidence="2">
    <location>
        <begin position="311"/>
        <end position="328"/>
    </location>
</feature>
<feature type="region of interest" description="Disordered" evidence="1">
    <location>
        <begin position="1"/>
        <end position="25"/>
    </location>
</feature>
<keyword evidence="2" id="KW-0812">Transmembrane</keyword>
<evidence type="ECO:0000259" key="3">
    <source>
        <dbReference type="Pfam" id="PF04235"/>
    </source>
</evidence>
<dbReference type="PANTHER" id="PTHR31061">
    <property type="entry name" value="LD22376P"/>
    <property type="match status" value="1"/>
</dbReference>
<evidence type="ECO:0000313" key="6">
    <source>
        <dbReference type="Proteomes" id="UP000644548"/>
    </source>
</evidence>
<proteinExistence type="predicted"/>
<evidence type="ECO:0000256" key="2">
    <source>
        <dbReference type="SAM" id="Phobius"/>
    </source>
</evidence>
<name>A0ABQ2S2G6_9DEIO</name>
<feature type="transmembrane region" description="Helical" evidence="2">
    <location>
        <begin position="37"/>
        <end position="57"/>
    </location>
</feature>
<feature type="transmembrane region" description="Helical" evidence="2">
    <location>
        <begin position="109"/>
        <end position="127"/>
    </location>
</feature>
<comment type="caution">
    <text evidence="5">The sequence shown here is derived from an EMBL/GenBank/DDBJ whole genome shotgun (WGS) entry which is preliminary data.</text>
</comment>
<feature type="domain" description="Heparan-alpha-glucosaminide N-acetyltransferase catalytic" evidence="4">
    <location>
        <begin position="31"/>
        <end position="232"/>
    </location>
</feature>
<dbReference type="Pfam" id="PF07786">
    <property type="entry name" value="HGSNAT_cat"/>
    <property type="match status" value="1"/>
</dbReference>
<feature type="transmembrane region" description="Helical" evidence="2">
    <location>
        <begin position="77"/>
        <end position="97"/>
    </location>
</feature>
<keyword evidence="2" id="KW-0472">Membrane</keyword>
<dbReference type="PANTHER" id="PTHR31061:SF24">
    <property type="entry name" value="LD22376P"/>
    <property type="match status" value="1"/>
</dbReference>
<sequence length="386" mass="40385">MTLPAPPPTTGHSDPTPDLQHGAAPPVARPRLTALDAFRGATVLLMLLVNNVALGGATPAQLMHAPFGGLTLTDLVFPWFLYCAGAALPFSQAAMTRAGLSGAARTRRLLERAALLYLLGAFETSVTTHHLTLGLGVLQLIALATLFAALLGDLRSRARLLIAALLLAGYAAFLKLGVHPGGIGVISETSNPVQALNDAVLNPLGLRGLISVIPTTALVLLGSVAARVLYLRDPRAPAKLLGLGLTLSAAGFGWAASGHLPLSKTLWTPPYILYAAGLGTLALLLTWLIADSGRVPRGAALLHPLTIPGRNALAGYVLPILIKVWILQDWTVAWTGRAQPIGAALLTLAQRHLGAVGGGWTYTLGYVAAVWLGLAWMARRDLILKL</sequence>
<keyword evidence="2" id="KW-1133">Transmembrane helix</keyword>
<dbReference type="EMBL" id="BMQN01000001">
    <property type="protein sequence ID" value="GGR79628.1"/>
    <property type="molecule type" value="Genomic_DNA"/>
</dbReference>
<keyword evidence="6" id="KW-1185">Reference proteome</keyword>
<feature type="transmembrane region" description="Helical" evidence="2">
    <location>
        <begin position="240"/>
        <end position="259"/>
    </location>
</feature>
<evidence type="ECO:0000259" key="4">
    <source>
        <dbReference type="Pfam" id="PF07786"/>
    </source>
</evidence>
<evidence type="ECO:0000313" key="5">
    <source>
        <dbReference type="EMBL" id="GGR79628.1"/>
    </source>
</evidence>
<feature type="transmembrane region" description="Helical" evidence="2">
    <location>
        <begin position="271"/>
        <end position="290"/>
    </location>
</feature>
<organism evidence="5 6">
    <name type="scientific">Deinococcus sedimenti</name>
    <dbReference type="NCBI Taxonomy" id="1867090"/>
    <lineage>
        <taxon>Bacteria</taxon>
        <taxon>Thermotogati</taxon>
        <taxon>Deinococcota</taxon>
        <taxon>Deinococci</taxon>
        <taxon>Deinococcales</taxon>
        <taxon>Deinococcaceae</taxon>
        <taxon>Deinococcus</taxon>
    </lineage>
</organism>
<evidence type="ECO:0000256" key="1">
    <source>
        <dbReference type="SAM" id="MobiDB-lite"/>
    </source>
</evidence>
<feature type="transmembrane region" description="Helical" evidence="2">
    <location>
        <begin position="133"/>
        <end position="151"/>
    </location>
</feature>
<dbReference type="InterPro" id="IPR012429">
    <property type="entry name" value="HGSNAT_cat"/>
</dbReference>